<dbReference type="InterPro" id="IPR001245">
    <property type="entry name" value="Ser-Thr/Tyr_kinase_cat_dom"/>
</dbReference>
<dbReference type="EMBL" id="JAPFFF010000064">
    <property type="protein sequence ID" value="KAK8836560.1"/>
    <property type="molecule type" value="Genomic_DNA"/>
</dbReference>
<dbReference type="PIRSF" id="PIRSF000654">
    <property type="entry name" value="Integrin-linked_kinase"/>
    <property type="match status" value="1"/>
</dbReference>
<comment type="caution">
    <text evidence="2">The sequence shown here is derived from an EMBL/GenBank/DDBJ whole genome shotgun (WGS) entry which is preliminary data.</text>
</comment>
<proteinExistence type="predicted"/>
<dbReference type="Pfam" id="PF00069">
    <property type="entry name" value="Pkinase"/>
    <property type="match status" value="1"/>
</dbReference>
<dbReference type="PROSITE" id="PS50011">
    <property type="entry name" value="PROTEIN_KINASE_DOM"/>
    <property type="match status" value="1"/>
</dbReference>
<gene>
    <name evidence="2" type="ORF">M9Y10_037493</name>
</gene>
<sequence>MDFSIAESSFFNTSAYQLTNQIIGKGSSYTVKLIKDMFNGELFAAKIIDFTTDFDGEAQMRFMRQPAILQKLHHPAIVKFYGINFHSFDHSKQFQPTLLLEYLSKGSLKEMLDKEKKSAADDEWNSTKKCIVLLGITHAMKYIHQKGIIHRNLNPSNILLDDNYYPRVSGFGLSRAFPHPLDISMKLDMSGNSGTLLYMAPELLNDDIQYGIGVDIYAFSILAYEVITGKDPYDHGDKHVFSISQDIISGDRPNLSLDDITDPMKDLLLRCWSEDVADRPSFDEIFKTLSSDFKLFINHKVDEKEILDYIQNLNKTL</sequence>
<dbReference type="SUPFAM" id="SSF56112">
    <property type="entry name" value="Protein kinase-like (PK-like)"/>
    <property type="match status" value="1"/>
</dbReference>
<reference evidence="2 3" key="1">
    <citation type="submission" date="2024-04" db="EMBL/GenBank/DDBJ databases">
        <title>Tritrichomonas musculus Genome.</title>
        <authorList>
            <person name="Alves-Ferreira E."/>
            <person name="Grigg M."/>
            <person name="Lorenzi H."/>
            <person name="Galac M."/>
        </authorList>
    </citation>
    <scope>NUCLEOTIDE SEQUENCE [LARGE SCALE GENOMIC DNA]</scope>
    <source>
        <strain evidence="2 3">EAF2021</strain>
    </source>
</reference>
<dbReference type="InterPro" id="IPR011009">
    <property type="entry name" value="Kinase-like_dom_sf"/>
</dbReference>
<dbReference type="Gene3D" id="1.10.510.10">
    <property type="entry name" value="Transferase(Phosphotransferase) domain 1"/>
    <property type="match status" value="1"/>
</dbReference>
<dbReference type="PANTHER" id="PTHR44329">
    <property type="entry name" value="SERINE/THREONINE-PROTEIN KINASE TNNI3K-RELATED"/>
    <property type="match status" value="1"/>
</dbReference>
<evidence type="ECO:0000259" key="1">
    <source>
        <dbReference type="PROSITE" id="PS50011"/>
    </source>
</evidence>
<dbReference type="InterPro" id="IPR051681">
    <property type="entry name" value="Ser/Thr_Kinases-Pseudokinases"/>
</dbReference>
<organism evidence="2 3">
    <name type="scientific">Tritrichomonas musculus</name>
    <dbReference type="NCBI Taxonomy" id="1915356"/>
    <lineage>
        <taxon>Eukaryota</taxon>
        <taxon>Metamonada</taxon>
        <taxon>Parabasalia</taxon>
        <taxon>Tritrichomonadida</taxon>
        <taxon>Tritrichomonadidae</taxon>
        <taxon>Tritrichomonas</taxon>
    </lineage>
</organism>
<feature type="domain" description="Protein kinase" evidence="1">
    <location>
        <begin position="17"/>
        <end position="297"/>
    </location>
</feature>
<dbReference type="InterPro" id="IPR000719">
    <property type="entry name" value="Prot_kinase_dom"/>
</dbReference>
<name>A0ABR2GRL2_9EUKA</name>
<protein>
    <recommendedName>
        <fullName evidence="1">Protein kinase domain-containing protein</fullName>
    </recommendedName>
</protein>
<keyword evidence="3" id="KW-1185">Reference proteome</keyword>
<dbReference type="PRINTS" id="PR00109">
    <property type="entry name" value="TYRKINASE"/>
</dbReference>
<dbReference type="Proteomes" id="UP001470230">
    <property type="component" value="Unassembled WGS sequence"/>
</dbReference>
<accession>A0ABR2GRL2</accession>
<evidence type="ECO:0000313" key="2">
    <source>
        <dbReference type="EMBL" id="KAK8836560.1"/>
    </source>
</evidence>
<evidence type="ECO:0000313" key="3">
    <source>
        <dbReference type="Proteomes" id="UP001470230"/>
    </source>
</evidence>